<dbReference type="Proteomes" id="UP000177141">
    <property type="component" value="Unassembled WGS sequence"/>
</dbReference>
<feature type="domain" description="Lumazine-binding" evidence="11">
    <location>
        <begin position="95"/>
        <end position="191"/>
    </location>
</feature>
<keyword evidence="7" id="KW-0808">Transferase</keyword>
<comment type="pathway">
    <text evidence="3">Cofactor biosynthesis; riboflavin biosynthesis; riboflavin from 2-hydroxy-3-oxobutyl phosphate and 5-amino-6-(D-ribitylamino)uracil: step 2/2.</text>
</comment>
<dbReference type="PIRSF" id="PIRSF000498">
    <property type="entry name" value="Riboflavin_syn_A"/>
    <property type="match status" value="1"/>
</dbReference>
<evidence type="ECO:0000313" key="12">
    <source>
        <dbReference type="EMBL" id="OGK45789.1"/>
    </source>
</evidence>
<sequence length="196" mass="21822">MFTGIITHTGKIKKKTKETLFIEAPEDLYKKLTPGMSVAVNGICLTVTALKAPSLFSINFMPETAKKTNIQYIIEGDLLNLELPVSIDTLFAGHIVQGHVDDVSKILNIEDEGNSRIFTFIIDPKISKYMVDKGSVAVNGISLTIIQAFHDRFTVGIIPHTWDHTMLHTSKVGDFVNIEVDVLAKYLEKLVVHNKE</sequence>
<dbReference type="InterPro" id="IPR026017">
    <property type="entry name" value="Lumazine-bd_dom"/>
</dbReference>
<evidence type="ECO:0000256" key="6">
    <source>
        <dbReference type="ARBA" id="ARBA00022619"/>
    </source>
</evidence>
<dbReference type="NCBIfam" id="NF006767">
    <property type="entry name" value="PRK09289.1"/>
    <property type="match status" value="1"/>
</dbReference>
<comment type="caution">
    <text evidence="12">The sequence shown here is derived from an EMBL/GenBank/DDBJ whole genome shotgun (WGS) entry which is preliminary data.</text>
</comment>
<dbReference type="STRING" id="1802061.A3A93_00415"/>
<evidence type="ECO:0000256" key="9">
    <source>
        <dbReference type="NCBIfam" id="TIGR00187"/>
    </source>
</evidence>
<protein>
    <recommendedName>
        <fullName evidence="5 9">Riboflavin synthase</fullName>
        <ecNumber evidence="4 9">2.5.1.9</ecNumber>
    </recommendedName>
</protein>
<evidence type="ECO:0000256" key="8">
    <source>
        <dbReference type="ARBA" id="ARBA00022737"/>
    </source>
</evidence>
<evidence type="ECO:0000256" key="4">
    <source>
        <dbReference type="ARBA" id="ARBA00012827"/>
    </source>
</evidence>
<dbReference type="InterPro" id="IPR001783">
    <property type="entry name" value="Lumazine-bd"/>
</dbReference>
<feature type="domain" description="Lumazine-binding" evidence="11">
    <location>
        <begin position="1"/>
        <end position="94"/>
    </location>
</feature>
<evidence type="ECO:0000256" key="10">
    <source>
        <dbReference type="PROSITE-ProRule" id="PRU00524"/>
    </source>
</evidence>
<dbReference type="GO" id="GO:0009231">
    <property type="term" value="P:riboflavin biosynthetic process"/>
    <property type="evidence" value="ECO:0007669"/>
    <property type="project" value="UniProtKB-KW"/>
</dbReference>
<comment type="catalytic activity">
    <reaction evidence="1">
        <text>2 6,7-dimethyl-8-(1-D-ribityl)lumazine + H(+) = 5-amino-6-(D-ribitylamino)uracil + riboflavin</text>
        <dbReference type="Rhea" id="RHEA:20772"/>
        <dbReference type="ChEBI" id="CHEBI:15378"/>
        <dbReference type="ChEBI" id="CHEBI:15934"/>
        <dbReference type="ChEBI" id="CHEBI:57986"/>
        <dbReference type="ChEBI" id="CHEBI:58201"/>
        <dbReference type="EC" id="2.5.1.9"/>
    </reaction>
</comment>
<dbReference type="PROSITE" id="PS51177">
    <property type="entry name" value="LUMAZINE_BIND"/>
    <property type="match status" value="2"/>
</dbReference>
<dbReference type="CDD" id="cd00402">
    <property type="entry name" value="Riboflavin_synthase_like"/>
    <property type="match status" value="1"/>
</dbReference>
<evidence type="ECO:0000256" key="3">
    <source>
        <dbReference type="ARBA" id="ARBA00004887"/>
    </source>
</evidence>
<name>A0A1F7IR07_9BACT</name>
<organism evidence="12 13">
    <name type="scientific">Candidatus Roizmanbacteria bacterium RIFCSPLOWO2_01_FULL_38_12</name>
    <dbReference type="NCBI Taxonomy" id="1802061"/>
    <lineage>
        <taxon>Bacteria</taxon>
        <taxon>Candidatus Roizmaniibacteriota</taxon>
    </lineage>
</organism>
<dbReference type="EMBL" id="MGAL01000049">
    <property type="protein sequence ID" value="OGK45789.1"/>
    <property type="molecule type" value="Genomic_DNA"/>
</dbReference>
<feature type="repeat" description="Lumazine-binding" evidence="10">
    <location>
        <begin position="1"/>
        <end position="94"/>
    </location>
</feature>
<evidence type="ECO:0000256" key="2">
    <source>
        <dbReference type="ARBA" id="ARBA00002803"/>
    </source>
</evidence>
<dbReference type="InterPro" id="IPR023366">
    <property type="entry name" value="ATP_synth_asu-like_sf"/>
</dbReference>
<evidence type="ECO:0000256" key="1">
    <source>
        <dbReference type="ARBA" id="ARBA00000968"/>
    </source>
</evidence>
<accession>A0A1F7IR07</accession>
<keyword evidence="6" id="KW-0686">Riboflavin biosynthesis</keyword>
<proteinExistence type="predicted"/>
<gene>
    <name evidence="12" type="ORF">A3A93_00415</name>
</gene>
<reference evidence="12 13" key="1">
    <citation type="journal article" date="2016" name="Nat. Commun.">
        <title>Thousands of microbial genomes shed light on interconnected biogeochemical processes in an aquifer system.</title>
        <authorList>
            <person name="Anantharaman K."/>
            <person name="Brown C.T."/>
            <person name="Hug L.A."/>
            <person name="Sharon I."/>
            <person name="Castelle C.J."/>
            <person name="Probst A.J."/>
            <person name="Thomas B.C."/>
            <person name="Singh A."/>
            <person name="Wilkins M.J."/>
            <person name="Karaoz U."/>
            <person name="Brodie E.L."/>
            <person name="Williams K.H."/>
            <person name="Hubbard S.S."/>
            <person name="Banfield J.F."/>
        </authorList>
    </citation>
    <scope>NUCLEOTIDE SEQUENCE [LARGE SCALE GENOMIC DNA]</scope>
</reference>
<dbReference type="PANTHER" id="PTHR21098">
    <property type="entry name" value="RIBOFLAVIN SYNTHASE ALPHA CHAIN"/>
    <property type="match status" value="1"/>
</dbReference>
<keyword evidence="8" id="KW-0677">Repeat</keyword>
<dbReference type="AlphaFoldDB" id="A0A1F7IR07"/>
<evidence type="ECO:0000256" key="5">
    <source>
        <dbReference type="ARBA" id="ARBA00013950"/>
    </source>
</evidence>
<dbReference type="PANTHER" id="PTHR21098:SF12">
    <property type="entry name" value="RIBOFLAVIN SYNTHASE"/>
    <property type="match status" value="1"/>
</dbReference>
<dbReference type="EC" id="2.5.1.9" evidence="4 9"/>
<evidence type="ECO:0000313" key="13">
    <source>
        <dbReference type="Proteomes" id="UP000177141"/>
    </source>
</evidence>
<comment type="function">
    <text evidence="2">Catalyzes the dismutation of two molecules of 6,7-dimethyl-8-ribityllumazine, resulting in the formation of riboflavin and 5-amino-6-(D-ribitylamino)uracil.</text>
</comment>
<evidence type="ECO:0000259" key="11">
    <source>
        <dbReference type="PROSITE" id="PS51177"/>
    </source>
</evidence>
<dbReference type="Gene3D" id="2.40.30.20">
    <property type="match status" value="2"/>
</dbReference>
<dbReference type="FunFam" id="2.40.30.20:FF:000004">
    <property type="entry name" value="Riboflavin synthase, alpha subunit"/>
    <property type="match status" value="1"/>
</dbReference>
<dbReference type="GO" id="GO:0004746">
    <property type="term" value="F:riboflavin synthase activity"/>
    <property type="evidence" value="ECO:0007669"/>
    <property type="project" value="UniProtKB-UniRule"/>
</dbReference>
<feature type="repeat" description="Lumazine-binding" evidence="10">
    <location>
        <begin position="95"/>
        <end position="191"/>
    </location>
</feature>
<evidence type="ECO:0000256" key="7">
    <source>
        <dbReference type="ARBA" id="ARBA00022679"/>
    </source>
</evidence>
<dbReference type="NCBIfam" id="TIGR00187">
    <property type="entry name" value="ribE"/>
    <property type="match status" value="1"/>
</dbReference>
<dbReference type="SUPFAM" id="SSF63380">
    <property type="entry name" value="Riboflavin synthase domain-like"/>
    <property type="match status" value="2"/>
</dbReference>
<dbReference type="InterPro" id="IPR017938">
    <property type="entry name" value="Riboflavin_synthase-like_b-brl"/>
</dbReference>
<dbReference type="Pfam" id="PF00677">
    <property type="entry name" value="Lum_binding"/>
    <property type="match status" value="2"/>
</dbReference>